<comment type="caution">
    <text evidence="1">The sequence shown here is derived from an EMBL/GenBank/DDBJ whole genome shotgun (WGS) entry which is preliminary data.</text>
</comment>
<dbReference type="Proteomes" id="UP000676996">
    <property type="component" value="Unassembled WGS sequence"/>
</dbReference>
<dbReference type="EMBL" id="JAGRQC010000004">
    <property type="protein sequence ID" value="MBR0553732.1"/>
    <property type="molecule type" value="Genomic_DNA"/>
</dbReference>
<protein>
    <submittedName>
        <fullName evidence="1">Uncharacterized protein</fullName>
    </submittedName>
</protein>
<proteinExistence type="predicted"/>
<dbReference type="AlphaFoldDB" id="A0A8T4II64"/>
<evidence type="ECO:0000313" key="1">
    <source>
        <dbReference type="EMBL" id="MBR0553732.1"/>
    </source>
</evidence>
<evidence type="ECO:0000313" key="2">
    <source>
        <dbReference type="Proteomes" id="UP000676996"/>
    </source>
</evidence>
<keyword evidence="2" id="KW-1185">Reference proteome</keyword>
<sequence>MGQITEYRECSRRIHLLWLTDEPINRPWHSPGNSIAFDGDVIHEPAQIVSQTGKLAAVLGERGDVQTFIAASLVEQRLESVRHPELAHHDMGEQLVPLQSKRSFHGLEDMDGFGRRVFAKH</sequence>
<accession>A0A8T4II64</accession>
<organism evidence="1 2">
    <name type="scientific">Stakelama marina</name>
    <dbReference type="NCBI Taxonomy" id="2826939"/>
    <lineage>
        <taxon>Bacteria</taxon>
        <taxon>Pseudomonadati</taxon>
        <taxon>Pseudomonadota</taxon>
        <taxon>Alphaproteobacteria</taxon>
        <taxon>Sphingomonadales</taxon>
        <taxon>Sphingomonadaceae</taxon>
        <taxon>Stakelama</taxon>
    </lineage>
</organism>
<name>A0A8T4II64_9SPHN</name>
<reference evidence="1" key="1">
    <citation type="submission" date="2021-04" db="EMBL/GenBank/DDBJ databases">
        <title>Ouciella asimina sp. nov., isolated from the surface seawater in the hydrothermal field of Okinawa Trough.</title>
        <authorList>
            <person name="Shuang W."/>
        </authorList>
    </citation>
    <scope>NUCLEOTIDE SEQUENCE</scope>
    <source>
        <strain evidence="1">LXI357</strain>
    </source>
</reference>
<gene>
    <name evidence="1" type="ORF">J7S20_14570</name>
</gene>
<dbReference type="RefSeq" id="WP_284054975.1">
    <property type="nucleotide sequence ID" value="NZ_JAGRQC010000004.1"/>
</dbReference>